<dbReference type="Proteomes" id="UP000799770">
    <property type="component" value="Unassembled WGS sequence"/>
</dbReference>
<evidence type="ECO:0000256" key="1">
    <source>
        <dbReference type="SAM" id="MobiDB-lite"/>
    </source>
</evidence>
<dbReference type="InterPro" id="IPR001736">
    <property type="entry name" value="PLipase_D/transphosphatidylase"/>
</dbReference>
<dbReference type="GO" id="GO:0030572">
    <property type="term" value="F:phosphatidyltransferase activity"/>
    <property type="evidence" value="ECO:0007669"/>
    <property type="project" value="UniProtKB-ARBA"/>
</dbReference>
<sequence length="632" mass="70824">MATTISDEIYQYCTDPHSVSAEVAKRPSTSPGQAAEKLYGGERKAVTEHQPPHKRRKATKEDLERARACGNWGGAEPSELFLHCFHDALCSLHYEPLAGMVSPSLMGSSGVIPLTILAPLPDICRHMANLIARAEHEVFLATNFWISSDASRLITDALLELSKRAGERQRKVIVKVMYDRGNIKQVVDNHQIMSVAQYTSDAVKLPRPEDVPNIDMQVQNFHRPALGTFHAKYMIVDRKIAIVQSNNIQDNDNLEMMTHLEGPIVDSFYDTALLSWDKKMEPPLPCLSVPTEMDRKSTFDDLTFRALFNETTSGPASSLEARNHSTELPLGMAGSPHYDPTIASEIRRLQWSLTPRNGETKVELVTKHLNLPTRIEDIKSTAPDSKQDDEMVPMIPHKPHAPFPIALVNRRPWGAINHQCVNVPQNEAWLSAIRNATSKVFIQTPDLNAEPLIPALQEALNRGVSVTYYVCLGYNDSGELLPFQGGTNEMVANKLYESLDLEARQRLHVHYYVAKDQDRPIHNQYKKRSCHVKLMIVDGHLGIQGNGNQDTQSWYHSMEVNIMIDSKDVCRDWEEGIRRNQNTHLYGAAGQDGLWRDSDGNEARGAIGKDPGRFSWAKGIIGAVQRVRGGKQ</sequence>
<dbReference type="SUPFAM" id="SSF56024">
    <property type="entry name" value="Phospholipase D/nuclease"/>
    <property type="match status" value="2"/>
</dbReference>
<feature type="compositionally biased region" description="Basic and acidic residues" evidence="1">
    <location>
        <begin position="39"/>
        <end position="51"/>
    </location>
</feature>
<evidence type="ECO:0000313" key="3">
    <source>
        <dbReference type="EMBL" id="KAF2119274.1"/>
    </source>
</evidence>
<accession>A0A6A5ZJR4</accession>
<gene>
    <name evidence="3" type="ORF">BDV96DRAFT_487124</name>
</gene>
<organism evidence="3 4">
    <name type="scientific">Lophiotrema nucula</name>
    <dbReference type="NCBI Taxonomy" id="690887"/>
    <lineage>
        <taxon>Eukaryota</taxon>
        <taxon>Fungi</taxon>
        <taxon>Dikarya</taxon>
        <taxon>Ascomycota</taxon>
        <taxon>Pezizomycotina</taxon>
        <taxon>Dothideomycetes</taxon>
        <taxon>Pleosporomycetidae</taxon>
        <taxon>Pleosporales</taxon>
        <taxon>Lophiotremataceae</taxon>
        <taxon>Lophiotrema</taxon>
    </lineage>
</organism>
<dbReference type="PROSITE" id="PS50035">
    <property type="entry name" value="PLD"/>
    <property type="match status" value="1"/>
</dbReference>
<reference evidence="3" key="1">
    <citation type="journal article" date="2020" name="Stud. Mycol.">
        <title>101 Dothideomycetes genomes: a test case for predicting lifestyles and emergence of pathogens.</title>
        <authorList>
            <person name="Haridas S."/>
            <person name="Albert R."/>
            <person name="Binder M."/>
            <person name="Bloem J."/>
            <person name="Labutti K."/>
            <person name="Salamov A."/>
            <person name="Andreopoulos B."/>
            <person name="Baker S."/>
            <person name="Barry K."/>
            <person name="Bills G."/>
            <person name="Bluhm B."/>
            <person name="Cannon C."/>
            <person name="Castanera R."/>
            <person name="Culley D."/>
            <person name="Daum C."/>
            <person name="Ezra D."/>
            <person name="Gonzalez J."/>
            <person name="Henrissat B."/>
            <person name="Kuo A."/>
            <person name="Liang C."/>
            <person name="Lipzen A."/>
            <person name="Lutzoni F."/>
            <person name="Magnuson J."/>
            <person name="Mondo S."/>
            <person name="Nolan M."/>
            <person name="Ohm R."/>
            <person name="Pangilinan J."/>
            <person name="Park H.-J."/>
            <person name="Ramirez L."/>
            <person name="Alfaro M."/>
            <person name="Sun H."/>
            <person name="Tritt A."/>
            <person name="Yoshinaga Y."/>
            <person name="Zwiers L.-H."/>
            <person name="Turgeon B."/>
            <person name="Goodwin S."/>
            <person name="Spatafora J."/>
            <person name="Crous P."/>
            <person name="Grigoriev I."/>
        </authorList>
    </citation>
    <scope>NUCLEOTIDE SEQUENCE</scope>
    <source>
        <strain evidence="3">CBS 627.86</strain>
    </source>
</reference>
<dbReference type="PANTHER" id="PTHR21248">
    <property type="entry name" value="CARDIOLIPIN SYNTHASE"/>
    <property type="match status" value="1"/>
</dbReference>
<dbReference type="OrthoDB" id="9997422at2759"/>
<evidence type="ECO:0000313" key="4">
    <source>
        <dbReference type="Proteomes" id="UP000799770"/>
    </source>
</evidence>
<dbReference type="CDD" id="cd00138">
    <property type="entry name" value="PLDc_SF"/>
    <property type="match status" value="1"/>
</dbReference>
<dbReference type="AlphaFoldDB" id="A0A6A5ZJR4"/>
<dbReference type="InterPro" id="IPR025202">
    <property type="entry name" value="PLD-like_dom"/>
</dbReference>
<dbReference type="Pfam" id="PF13091">
    <property type="entry name" value="PLDc_2"/>
    <property type="match status" value="1"/>
</dbReference>
<proteinExistence type="predicted"/>
<feature type="domain" description="PLD phosphodiesterase" evidence="2">
    <location>
        <begin position="225"/>
        <end position="252"/>
    </location>
</feature>
<dbReference type="GO" id="GO:0032049">
    <property type="term" value="P:cardiolipin biosynthetic process"/>
    <property type="evidence" value="ECO:0007669"/>
    <property type="project" value="UniProtKB-ARBA"/>
</dbReference>
<dbReference type="PANTHER" id="PTHR21248:SF22">
    <property type="entry name" value="PHOSPHOLIPASE D"/>
    <property type="match status" value="1"/>
</dbReference>
<keyword evidence="4" id="KW-1185">Reference proteome</keyword>
<feature type="region of interest" description="Disordered" evidence="1">
    <location>
        <begin position="21"/>
        <end position="62"/>
    </location>
</feature>
<evidence type="ECO:0000259" key="2">
    <source>
        <dbReference type="PROSITE" id="PS50035"/>
    </source>
</evidence>
<name>A0A6A5ZJR4_9PLEO</name>
<protein>
    <recommendedName>
        <fullName evidence="2">PLD phosphodiesterase domain-containing protein</fullName>
    </recommendedName>
</protein>
<dbReference type="Gene3D" id="3.30.870.10">
    <property type="entry name" value="Endonuclease Chain A"/>
    <property type="match status" value="2"/>
</dbReference>
<dbReference type="EMBL" id="ML977315">
    <property type="protein sequence ID" value="KAF2119274.1"/>
    <property type="molecule type" value="Genomic_DNA"/>
</dbReference>